<keyword evidence="1" id="KW-0472">Membrane</keyword>
<evidence type="ECO:0000256" key="1">
    <source>
        <dbReference type="SAM" id="Phobius"/>
    </source>
</evidence>
<keyword evidence="1" id="KW-0812">Transmembrane</keyword>
<name>A0A075MY18_9ARCH</name>
<accession>A0A075MY18</accession>
<dbReference type="Proteomes" id="UP000028194">
    <property type="component" value="Chromosome"/>
</dbReference>
<dbReference type="GeneID" id="41597848"/>
<proteinExistence type="predicted"/>
<dbReference type="OrthoDB" id="13474at2157"/>
<dbReference type="AlphaFoldDB" id="A0A075MY18"/>
<evidence type="ECO:0000313" key="2">
    <source>
        <dbReference type="EMBL" id="AIF84174.1"/>
    </source>
</evidence>
<reference evidence="2 3" key="1">
    <citation type="journal article" date="2014" name="PLoS ONE">
        <title>Genome Sequence of Candidatus Nitrososphaera evergladensis from Group I.1b Enriched from Everglades Soil Reveals Novel Genomic Features of the Ammonia-Oxidizing Archaea.</title>
        <authorList>
            <person name="Zhalnina K.V."/>
            <person name="Dias R."/>
            <person name="Leonard M.T."/>
            <person name="Dorr de Quadros P."/>
            <person name="Camargo F.A."/>
            <person name="Drew J.C."/>
            <person name="Farmerie W.G."/>
            <person name="Daroub S.H."/>
            <person name="Triplett E.W."/>
        </authorList>
    </citation>
    <scope>NUCLEOTIDE SEQUENCE [LARGE SCALE GENOMIC DNA]</scope>
    <source>
        <strain evidence="2 3">SR1</strain>
    </source>
</reference>
<evidence type="ECO:0000313" key="3">
    <source>
        <dbReference type="Proteomes" id="UP000028194"/>
    </source>
</evidence>
<keyword evidence="1" id="KW-1133">Transmembrane helix</keyword>
<protein>
    <submittedName>
        <fullName evidence="2">Uncharacterized protein</fullName>
    </submittedName>
</protein>
<organism evidence="2 3">
    <name type="scientific">Candidatus Nitrososphaera evergladensis SR1</name>
    <dbReference type="NCBI Taxonomy" id="1459636"/>
    <lineage>
        <taxon>Archaea</taxon>
        <taxon>Nitrososphaerota</taxon>
        <taxon>Nitrososphaeria</taxon>
        <taxon>Nitrososphaerales</taxon>
        <taxon>Nitrososphaeraceae</taxon>
        <taxon>Nitrososphaera</taxon>
    </lineage>
</organism>
<sequence length="160" mass="19063">MSELGIAEYFGIGEAVGIMATFFITLYYSRREIRNLRVDLETKVLNDLDDKLHGIIETLVHKPALGRVVDKENKANQSDEMVFSYAILYMCSHAFHMRQRKVLSDNEWNGWLRWMRTTFAQGTIREYWNRDIDPRNWFDPDFEDFINNEIIDKKKTMQNE</sequence>
<feature type="transmembrane region" description="Helical" evidence="1">
    <location>
        <begin position="6"/>
        <end position="28"/>
    </location>
</feature>
<dbReference type="KEGG" id="nev:NTE_02119"/>
<gene>
    <name evidence="2" type="ORF">NTE_02119</name>
</gene>
<dbReference type="HOGENOM" id="CLU_1648235_0_0_2"/>
<dbReference type="EMBL" id="CP007174">
    <property type="protein sequence ID" value="AIF84174.1"/>
    <property type="molecule type" value="Genomic_DNA"/>
</dbReference>
<dbReference type="RefSeq" id="WP_148700797.1">
    <property type="nucleotide sequence ID" value="NZ_CP007174.1"/>
</dbReference>
<keyword evidence="3" id="KW-1185">Reference proteome</keyword>